<feature type="transmembrane region" description="Helical" evidence="6">
    <location>
        <begin position="324"/>
        <end position="350"/>
    </location>
</feature>
<feature type="transmembrane region" description="Helical" evidence="6">
    <location>
        <begin position="549"/>
        <end position="575"/>
    </location>
</feature>
<feature type="signal peptide" evidence="7">
    <location>
        <begin position="1"/>
        <end position="29"/>
    </location>
</feature>
<evidence type="ECO:0000256" key="5">
    <source>
        <dbReference type="ARBA" id="ARBA00023136"/>
    </source>
</evidence>
<feature type="chain" id="PRO_5047149769" evidence="7">
    <location>
        <begin position="30"/>
        <end position="588"/>
    </location>
</feature>
<feature type="transmembrane region" description="Helical" evidence="6">
    <location>
        <begin position="507"/>
        <end position="529"/>
    </location>
</feature>
<comment type="subcellular location">
    <subcellularLocation>
        <location evidence="1">Membrane</location>
        <topology evidence="1">Multi-pass membrane protein</topology>
    </subcellularLocation>
</comment>
<accession>A0ABW8RPI8</accession>
<keyword evidence="7" id="KW-0732">Signal</keyword>
<dbReference type="Proteomes" id="UP001623041">
    <property type="component" value="Unassembled WGS sequence"/>
</dbReference>
<keyword evidence="9" id="KW-1185">Reference proteome</keyword>
<comment type="caution">
    <text evidence="8">The sequence shown here is derived from an EMBL/GenBank/DDBJ whole genome shotgun (WGS) entry which is preliminary data.</text>
</comment>
<dbReference type="InterPro" id="IPR004923">
    <property type="entry name" value="FTR1/Fip1/EfeU"/>
</dbReference>
<dbReference type="PANTHER" id="PTHR31632:SF2">
    <property type="entry name" value="PLASMA MEMBRANE IRON PERMEASE"/>
    <property type="match status" value="1"/>
</dbReference>
<keyword evidence="5 6" id="KW-0472">Membrane</keyword>
<feature type="transmembrane region" description="Helical" evidence="6">
    <location>
        <begin position="396"/>
        <end position="416"/>
    </location>
</feature>
<dbReference type="RefSeq" id="WP_406583830.1">
    <property type="nucleotide sequence ID" value="NZ_JBJHQH010000048.1"/>
</dbReference>
<gene>
    <name evidence="8" type="ORF">ACJEBI_28885</name>
</gene>
<keyword evidence="4 6" id="KW-1133">Transmembrane helix</keyword>
<keyword evidence="3 6" id="KW-0812">Transmembrane</keyword>
<feature type="transmembrane region" description="Helical" evidence="6">
    <location>
        <begin position="362"/>
        <end position="390"/>
    </location>
</feature>
<evidence type="ECO:0000256" key="4">
    <source>
        <dbReference type="ARBA" id="ARBA00022989"/>
    </source>
</evidence>
<evidence type="ECO:0000256" key="1">
    <source>
        <dbReference type="ARBA" id="ARBA00004141"/>
    </source>
</evidence>
<feature type="transmembrane region" description="Helical" evidence="6">
    <location>
        <begin position="436"/>
        <end position="454"/>
    </location>
</feature>
<dbReference type="Pfam" id="PF03239">
    <property type="entry name" value="FTR1"/>
    <property type="match status" value="1"/>
</dbReference>
<sequence length="588" mass="65421">MPRLTKIVKQIVFLAAFLVLFQTIQPAEAAENHDELFVLIGDSLMKVKDGEQAVVQKNIEQFANEWKSIKKAGSKQAKKVDQELKEVQKLLAAGKVEKEELSKGLSSLSSAVVLYEEEQNPQDQEKAKEQVKQLLPLINNLKASIEKEETASLKGQYQQLMNGWTASEKMVHDESIAAYGNIEKYTALIRIAITQEPADLVKAKQNAEQLTVEVENFLVGKVSTELEGNYSLTDVSNLLTQAEKQISEKDYQGASSQLNELLTIWPMVEGDVSTRDSKLYSDIETKIPTAISILNSKKVKAEKASDFVKELNTRIKPLISKTDYSFWDAALILLREGLEGLLIVVTLIAFLKKMGQSSKQKWIWSGVIAGILASAVLAVIINIVFSQIVAASSREYIEGITGVVAVVMMLTVGAWLHNKSSIVQWNKYINQQMQQAIAKGSLLSFSFISFLSVFREGAETIIFYTGITPYISLAQLTAGILLAVGILVIVGFLIIKYSVKIPIRLFFRAATLLIYFLAFKILGISIHALQISNVLPTSTVENLPFIDWIGLYPTWETTITQLFLLALIVFMTYLVKKNEGKQIITTNV</sequence>
<evidence type="ECO:0000313" key="9">
    <source>
        <dbReference type="Proteomes" id="UP001623041"/>
    </source>
</evidence>
<evidence type="ECO:0000256" key="3">
    <source>
        <dbReference type="ARBA" id="ARBA00022692"/>
    </source>
</evidence>
<dbReference type="EMBL" id="JBJHQH010000048">
    <property type="protein sequence ID" value="MFK9095447.1"/>
    <property type="molecule type" value="Genomic_DNA"/>
</dbReference>
<evidence type="ECO:0000313" key="8">
    <source>
        <dbReference type="EMBL" id="MFK9095447.1"/>
    </source>
</evidence>
<name>A0ABW8RPI8_9BACI</name>
<evidence type="ECO:0000256" key="6">
    <source>
        <dbReference type="SAM" id="Phobius"/>
    </source>
</evidence>
<evidence type="ECO:0000256" key="2">
    <source>
        <dbReference type="ARBA" id="ARBA00008333"/>
    </source>
</evidence>
<dbReference type="PANTHER" id="PTHR31632">
    <property type="entry name" value="IRON TRANSPORTER FTH1"/>
    <property type="match status" value="1"/>
</dbReference>
<protein>
    <submittedName>
        <fullName evidence="8">FTR1 family protein</fullName>
    </submittedName>
</protein>
<reference evidence="8 9" key="1">
    <citation type="submission" date="2024-11" db="EMBL/GenBank/DDBJ databases">
        <authorList>
            <person name="Lucas J.A."/>
        </authorList>
    </citation>
    <scope>NUCLEOTIDE SEQUENCE [LARGE SCALE GENOMIC DNA]</scope>
    <source>
        <strain evidence="8 9">Z 5.4</strain>
    </source>
</reference>
<comment type="similarity">
    <text evidence="2">Belongs to the oxidase-dependent Fe transporter (OFeT) (TC 9.A.10.1) family.</text>
</comment>
<evidence type="ECO:0000256" key="7">
    <source>
        <dbReference type="SAM" id="SignalP"/>
    </source>
</evidence>
<organism evidence="8 9">
    <name type="scientific">Bacillus salipaludis</name>
    <dbReference type="NCBI Taxonomy" id="2547811"/>
    <lineage>
        <taxon>Bacteria</taxon>
        <taxon>Bacillati</taxon>
        <taxon>Bacillota</taxon>
        <taxon>Bacilli</taxon>
        <taxon>Bacillales</taxon>
        <taxon>Bacillaceae</taxon>
        <taxon>Bacillus</taxon>
    </lineage>
</organism>
<proteinExistence type="inferred from homology"/>
<feature type="transmembrane region" description="Helical" evidence="6">
    <location>
        <begin position="474"/>
        <end position="495"/>
    </location>
</feature>